<accession>A0ACD1FYV6</accession>
<evidence type="ECO:0000313" key="2">
    <source>
        <dbReference type="Proteomes" id="UP000249057"/>
    </source>
</evidence>
<proteinExistence type="predicted"/>
<dbReference type="EMBL" id="KZ825377">
    <property type="protein sequence ID" value="RAH42208.1"/>
    <property type="molecule type" value="Genomic_DNA"/>
</dbReference>
<dbReference type="Proteomes" id="UP000249057">
    <property type="component" value="Unassembled WGS sequence"/>
</dbReference>
<keyword evidence="2" id="KW-1185">Reference proteome</keyword>
<evidence type="ECO:0000313" key="1">
    <source>
        <dbReference type="EMBL" id="RAH42208.1"/>
    </source>
</evidence>
<sequence>MLHILDCIAPVLTEKYHTSKDTSAGTERPSAAHDPSTHYQDTQIPSCNKSSTLSTAHRLQGRSPLTPPSNHATSTTPPSPTETPLPTIHSTVQPQPQAQVQHPNHSTGTMTTNPRPSPPTTPTDLETDLLTHLLTTPALDDLHSTLLAALQRTGWTEKIRRLAQELLRGGRCERFDEVIEAVVASAEGRRHPSLLAAPGKKKNGAATIKDEDDDDDDDDDVYANGKKSGNNNNSNGGNANNAAYFETVDVRIPCAVVEQGVRAIKEVLRDVAVLEGDGDGVGDSSSSAAAGDGGDGGDKEKEKEKEHTTTTTKTPGPKDRVKGVKNGESNGSGASGSPVKKGEKKMKPKQGK</sequence>
<gene>
    <name evidence="1" type="ORF">BO95DRAFT_484942</name>
</gene>
<reference evidence="1" key="1">
    <citation type="submission" date="2018-02" db="EMBL/GenBank/DDBJ databases">
        <title>The genomes of Aspergillus section Nigri reveals drivers in fungal speciation.</title>
        <authorList>
            <consortium name="DOE Joint Genome Institute"/>
            <person name="Vesth T.C."/>
            <person name="Nybo J."/>
            <person name="Theobald S."/>
            <person name="Brandl J."/>
            <person name="Frisvad J.C."/>
            <person name="Nielsen K.F."/>
            <person name="Lyhne E.K."/>
            <person name="Kogle M.E."/>
            <person name="Kuo A."/>
            <person name="Riley R."/>
            <person name="Clum A."/>
            <person name="Nolan M."/>
            <person name="Lipzen A."/>
            <person name="Salamov A."/>
            <person name="Henrissat B."/>
            <person name="Wiebenga A."/>
            <person name="De vries R.P."/>
            <person name="Grigoriev I.V."/>
            <person name="Mortensen U.H."/>
            <person name="Andersen M.R."/>
            <person name="Baker S.E."/>
        </authorList>
    </citation>
    <scope>NUCLEOTIDE SEQUENCE</scope>
    <source>
        <strain evidence="1">CBS 621.78</strain>
    </source>
</reference>
<name>A0ACD1FYV6_9EURO</name>
<organism evidence="1 2">
    <name type="scientific">Aspergillus brunneoviolaceus CBS 621.78</name>
    <dbReference type="NCBI Taxonomy" id="1450534"/>
    <lineage>
        <taxon>Eukaryota</taxon>
        <taxon>Fungi</taxon>
        <taxon>Dikarya</taxon>
        <taxon>Ascomycota</taxon>
        <taxon>Pezizomycotina</taxon>
        <taxon>Eurotiomycetes</taxon>
        <taxon>Eurotiomycetidae</taxon>
        <taxon>Eurotiales</taxon>
        <taxon>Aspergillaceae</taxon>
        <taxon>Aspergillus</taxon>
        <taxon>Aspergillus subgen. Circumdati</taxon>
    </lineage>
</organism>
<protein>
    <submittedName>
        <fullName evidence="1">Uncharacterized protein</fullName>
    </submittedName>
</protein>